<comment type="caution">
    <text evidence="1">The sequence shown here is derived from an EMBL/GenBank/DDBJ whole genome shotgun (WGS) entry which is preliminary data.</text>
</comment>
<dbReference type="Proteomes" id="UP001428817">
    <property type="component" value="Unassembled WGS sequence"/>
</dbReference>
<evidence type="ECO:0000313" key="2">
    <source>
        <dbReference type="Proteomes" id="UP001428817"/>
    </source>
</evidence>
<proteinExistence type="predicted"/>
<gene>
    <name evidence="1" type="ORF">GCM10023321_12490</name>
</gene>
<organism evidence="1 2">
    <name type="scientific">Pseudonocardia eucalypti</name>
    <dbReference type="NCBI Taxonomy" id="648755"/>
    <lineage>
        <taxon>Bacteria</taxon>
        <taxon>Bacillati</taxon>
        <taxon>Actinomycetota</taxon>
        <taxon>Actinomycetes</taxon>
        <taxon>Pseudonocardiales</taxon>
        <taxon>Pseudonocardiaceae</taxon>
        <taxon>Pseudonocardia</taxon>
    </lineage>
</organism>
<evidence type="ECO:0000313" key="1">
    <source>
        <dbReference type="EMBL" id="GAA5149107.1"/>
    </source>
</evidence>
<accession>A0ABP9PNS4</accession>
<dbReference type="RefSeq" id="WP_185062803.1">
    <property type="nucleotide sequence ID" value="NZ_BAABJP010000004.1"/>
</dbReference>
<dbReference type="EMBL" id="BAABJP010000004">
    <property type="protein sequence ID" value="GAA5149107.1"/>
    <property type="molecule type" value="Genomic_DNA"/>
</dbReference>
<keyword evidence="2" id="KW-1185">Reference proteome</keyword>
<protein>
    <submittedName>
        <fullName evidence="1">Uncharacterized protein</fullName>
    </submittedName>
</protein>
<name>A0ABP9PNS4_9PSEU</name>
<sequence length="349" mass="39910">MAWSNEVSAADEGFHRRTDDPWWNESSFTTFRIPERRLFGILYHYVRPNQRTAMAGPWFVDDTGDEMSTALYNGFDWHLPVPDGADMFDVEFENGYAVRTVTPQLAYRHTYRAPGCEFDLTFTADRPPVAMLSAGEEVNRGMRDFVQDVERHATGHYEQTGVMNGSLRIEGEAIDVVDAAVIKDRTWGPRRILIGQPKPRGSYTFARADRDNSFQAFAMSDRDWETDPLVGAADPVVHGFYVRDGVQGRLVSGVRRVLERRPDGRPVREELDAVDEHGRELHAVGTVRSLMKWHSPYGGVMTFWCYEDWSFDGHRDAPGELQDWTMGRQFSRWVRDPGRVLRAGEASRV</sequence>
<dbReference type="SUPFAM" id="SSF159245">
    <property type="entry name" value="AttH-like"/>
    <property type="match status" value="1"/>
</dbReference>
<reference evidence="2" key="1">
    <citation type="journal article" date="2019" name="Int. J. Syst. Evol. Microbiol.">
        <title>The Global Catalogue of Microorganisms (GCM) 10K type strain sequencing project: providing services to taxonomists for standard genome sequencing and annotation.</title>
        <authorList>
            <consortium name="The Broad Institute Genomics Platform"/>
            <consortium name="The Broad Institute Genome Sequencing Center for Infectious Disease"/>
            <person name="Wu L."/>
            <person name="Ma J."/>
        </authorList>
    </citation>
    <scope>NUCLEOTIDE SEQUENCE [LARGE SCALE GENOMIC DNA]</scope>
    <source>
        <strain evidence="2">JCM 18303</strain>
    </source>
</reference>